<dbReference type="EnsemblPlants" id="Kaladp0095s0196.1.v1.1">
    <property type="protein sequence ID" value="Kaladp0095s0196.1.v1.1"/>
    <property type="gene ID" value="Kaladp0095s0196.v1.1"/>
</dbReference>
<feature type="compositionally biased region" description="Low complexity" evidence="6">
    <location>
        <begin position="37"/>
        <end position="53"/>
    </location>
</feature>
<feature type="compositionally biased region" description="Basic and acidic residues" evidence="6">
    <location>
        <begin position="551"/>
        <end position="565"/>
    </location>
</feature>
<dbReference type="GO" id="GO:0030295">
    <property type="term" value="F:protein kinase activator activity"/>
    <property type="evidence" value="ECO:0007669"/>
    <property type="project" value="TreeGrafter"/>
</dbReference>
<evidence type="ECO:0000313" key="8">
    <source>
        <dbReference type="EnsemblPlants" id="Kaladp0095s0196.1.v1.1"/>
    </source>
</evidence>
<protein>
    <recommendedName>
        <fullName evidence="7">TPX2 C-terminal domain-containing protein</fullName>
    </recommendedName>
</protein>
<feature type="region of interest" description="Disordered" evidence="6">
    <location>
        <begin position="369"/>
        <end position="430"/>
    </location>
</feature>
<dbReference type="Gramene" id="Kaladp0095s0196.1.v1.1">
    <property type="protein sequence ID" value="Kaladp0095s0196.1.v1.1"/>
    <property type="gene ID" value="Kaladp0095s0196.v1.1"/>
</dbReference>
<keyword evidence="4" id="KW-0493">Microtubule</keyword>
<feature type="region of interest" description="Disordered" evidence="6">
    <location>
        <begin position="128"/>
        <end position="262"/>
    </location>
</feature>
<feature type="region of interest" description="Disordered" evidence="6">
    <location>
        <begin position="1"/>
        <end position="66"/>
    </location>
</feature>
<feature type="compositionally biased region" description="Low complexity" evidence="6">
    <location>
        <begin position="369"/>
        <end position="385"/>
    </location>
</feature>
<evidence type="ECO:0000313" key="9">
    <source>
        <dbReference type="Proteomes" id="UP000594263"/>
    </source>
</evidence>
<feature type="compositionally biased region" description="Basic and acidic residues" evidence="6">
    <location>
        <begin position="209"/>
        <end position="248"/>
    </location>
</feature>
<dbReference type="InterPro" id="IPR009675">
    <property type="entry name" value="TPX2_fam"/>
</dbReference>
<dbReference type="OMA" id="NRCGNEH"/>
<feature type="domain" description="TPX2 C-terminal" evidence="7">
    <location>
        <begin position="484"/>
        <end position="558"/>
    </location>
</feature>
<dbReference type="GO" id="GO:0008017">
    <property type="term" value="F:microtubule binding"/>
    <property type="evidence" value="ECO:0007669"/>
    <property type="project" value="TreeGrafter"/>
</dbReference>
<keyword evidence="5" id="KW-0206">Cytoskeleton</keyword>
<dbReference type="Proteomes" id="UP000594263">
    <property type="component" value="Unplaced"/>
</dbReference>
<accession>A0A7N0V2E7</accession>
<evidence type="ECO:0000256" key="4">
    <source>
        <dbReference type="ARBA" id="ARBA00022701"/>
    </source>
</evidence>
<dbReference type="Pfam" id="PF06886">
    <property type="entry name" value="TPX2"/>
    <property type="match status" value="1"/>
</dbReference>
<evidence type="ECO:0000256" key="2">
    <source>
        <dbReference type="ARBA" id="ARBA00005885"/>
    </source>
</evidence>
<evidence type="ECO:0000259" key="7">
    <source>
        <dbReference type="Pfam" id="PF06886"/>
    </source>
</evidence>
<feature type="region of interest" description="Disordered" evidence="6">
    <location>
        <begin position="541"/>
        <end position="566"/>
    </location>
</feature>
<feature type="compositionally biased region" description="Basic and acidic residues" evidence="6">
    <location>
        <begin position="12"/>
        <end position="22"/>
    </location>
</feature>
<feature type="compositionally biased region" description="Polar residues" evidence="6">
    <location>
        <begin position="1"/>
        <end position="11"/>
    </location>
</feature>
<evidence type="ECO:0000256" key="6">
    <source>
        <dbReference type="SAM" id="MobiDB-lite"/>
    </source>
</evidence>
<evidence type="ECO:0000256" key="5">
    <source>
        <dbReference type="ARBA" id="ARBA00023212"/>
    </source>
</evidence>
<organism evidence="8 9">
    <name type="scientific">Kalanchoe fedtschenkoi</name>
    <name type="common">Lavender scallops</name>
    <name type="synonym">South American air plant</name>
    <dbReference type="NCBI Taxonomy" id="63787"/>
    <lineage>
        <taxon>Eukaryota</taxon>
        <taxon>Viridiplantae</taxon>
        <taxon>Streptophyta</taxon>
        <taxon>Embryophyta</taxon>
        <taxon>Tracheophyta</taxon>
        <taxon>Spermatophyta</taxon>
        <taxon>Magnoliopsida</taxon>
        <taxon>eudicotyledons</taxon>
        <taxon>Gunneridae</taxon>
        <taxon>Pentapetalae</taxon>
        <taxon>Saxifragales</taxon>
        <taxon>Crassulaceae</taxon>
        <taxon>Kalanchoe</taxon>
    </lineage>
</organism>
<name>A0A7N0V2E7_KALFE</name>
<sequence length="588" mass="64654">MDAKSAGSSTPVKRDQTPRAKTLEGAVLAENVNPNVAKSSPAAKSAKSGSKSGMKTVAKSSSLLVSPRNLMRERRFVVAKKNRGSNVCGKCREKGVKKCLCAAYESLRASQETFFGNLGGGGGDRIEMCEGGGGKDGNLENGALSGRLEVGGSRGGKPRNGADQSGREAGGGKDGNLENGADGVNQSGRSEASRVKDGGFENGVQRGRLGADEIRGENHKNGADGVDQSRRFEAADGKVGNLEDRAGGAEEESELSSATFKRNRDKLLEEARESVPEPGSGRVMHLVKAFEKLLTMRKKSAGGDGDGEEEKEAEGESAEFYNRFMHRKVVNWALPGMQAQKEGDELNETMSSLCPSDLYMTSEKLGLDSRSSLDSSAFGSFTASSGAGGGRRSRRSSIESCGSFGGSRWKKKQLRVTSQKPFKLRTEQRGRMKEEELMAKIRRLMAEQERLRIPIAQGLPWTTDEPEFPVKPPVKECTRPIDLKLRSDIRAAERAEFDHQVAEKMSLIEQYKMERERQQKLAEEEEIRRLRKELVPKAQPMPYFDRPFVPRRSEKSPTVPKEPKFHIPQHKKIRCMSLMDFSPFTYHQ</sequence>
<dbReference type="GO" id="GO:0090307">
    <property type="term" value="P:mitotic spindle assembly"/>
    <property type="evidence" value="ECO:0007669"/>
    <property type="project" value="TreeGrafter"/>
</dbReference>
<dbReference type="PANTHER" id="PTHR14326:SF58">
    <property type="entry name" value="TPX2 (TARGETING PROTEIN FOR XKLP2) PROTEIN FAMILY"/>
    <property type="match status" value="1"/>
</dbReference>
<dbReference type="GO" id="GO:0005880">
    <property type="term" value="C:nuclear microtubule"/>
    <property type="evidence" value="ECO:0007669"/>
    <property type="project" value="TreeGrafter"/>
</dbReference>
<keyword evidence="9" id="KW-1185">Reference proteome</keyword>
<dbReference type="AlphaFoldDB" id="A0A7N0V2E7"/>
<dbReference type="InterPro" id="IPR027329">
    <property type="entry name" value="TPX2_C"/>
</dbReference>
<evidence type="ECO:0000256" key="3">
    <source>
        <dbReference type="ARBA" id="ARBA00022490"/>
    </source>
</evidence>
<comment type="subcellular location">
    <subcellularLocation>
        <location evidence="1">Cytoplasm</location>
        <location evidence="1">Cytoskeleton</location>
    </subcellularLocation>
</comment>
<dbReference type="PANTHER" id="PTHR14326">
    <property type="entry name" value="TARGETING PROTEIN FOR XKLP2"/>
    <property type="match status" value="1"/>
</dbReference>
<evidence type="ECO:0000256" key="1">
    <source>
        <dbReference type="ARBA" id="ARBA00004245"/>
    </source>
</evidence>
<dbReference type="GO" id="GO:0060236">
    <property type="term" value="P:regulation of mitotic spindle organization"/>
    <property type="evidence" value="ECO:0007669"/>
    <property type="project" value="InterPro"/>
</dbReference>
<reference evidence="8" key="1">
    <citation type="submission" date="2021-01" db="UniProtKB">
        <authorList>
            <consortium name="EnsemblPlants"/>
        </authorList>
    </citation>
    <scope>IDENTIFICATION</scope>
</reference>
<comment type="similarity">
    <text evidence="2">Belongs to the TPX2 family.</text>
</comment>
<keyword evidence="3" id="KW-0963">Cytoplasm</keyword>
<dbReference type="GO" id="GO:0005819">
    <property type="term" value="C:spindle"/>
    <property type="evidence" value="ECO:0007669"/>
    <property type="project" value="InterPro"/>
</dbReference>
<proteinExistence type="inferred from homology"/>